<dbReference type="InterPro" id="IPR050297">
    <property type="entry name" value="LipidA_mod_glycosyltrf_83"/>
</dbReference>
<keyword evidence="4" id="KW-0808">Transferase</keyword>
<sequence length="427" mass="48456">MQLLTRASKKLTAMPVRPVIFFLPFLFLYAAIVIVMANDELTVDEPSYLQLATNLLNGSYSPPPPDIDLWHAPGYALTLVPFLAMKMPLLVLRLLNAVWLYAAVCIFYDLLRKLVSPSNALAGALLLGCYWLAWKGLPVIMTETFVFFLFTATLWAAHNYFTTPGKAVGPLLLLAFLLGYVCISKLLFSYVLLALTLISAFFALRGKPQYIKALTAVLLAWIVVIPYLVYTYSLTGRVFYVGNSGGTTLYWMSNPVKGEYGDWFNENLEPNWSVDGVQPGAEAALKRNHEQEISSIRSLTSVEKDDAFKRMALENIKAHPGAYFKNWLANICRLLFNFPYSYRKIGPGLLFNGLPHLLMIIFAIPLLLFVRKNRIQPPFFIRFLLLFVLIYFLGNTLLSAHIRMLYVVFPVIILALVWIWDQRSRKV</sequence>
<keyword evidence="5 8" id="KW-0812">Transmembrane</keyword>
<feature type="transmembrane region" description="Helical" evidence="8">
    <location>
        <begin position="87"/>
        <end position="107"/>
    </location>
</feature>
<comment type="caution">
    <text evidence="9">The sequence shown here is derived from an EMBL/GenBank/DDBJ whole genome shotgun (WGS) entry which is preliminary data.</text>
</comment>
<dbReference type="RefSeq" id="WP_130542033.1">
    <property type="nucleotide sequence ID" value="NZ_SGXA01000002.1"/>
</dbReference>
<evidence type="ECO:0000256" key="7">
    <source>
        <dbReference type="ARBA" id="ARBA00023136"/>
    </source>
</evidence>
<evidence type="ECO:0000256" key="4">
    <source>
        <dbReference type="ARBA" id="ARBA00022679"/>
    </source>
</evidence>
<dbReference type="GO" id="GO:0016763">
    <property type="term" value="F:pentosyltransferase activity"/>
    <property type="evidence" value="ECO:0007669"/>
    <property type="project" value="TreeGrafter"/>
</dbReference>
<evidence type="ECO:0000313" key="10">
    <source>
        <dbReference type="Proteomes" id="UP000293874"/>
    </source>
</evidence>
<keyword evidence="6 8" id="KW-1133">Transmembrane helix</keyword>
<comment type="subcellular location">
    <subcellularLocation>
        <location evidence="1">Cell membrane</location>
        <topology evidence="1">Multi-pass membrane protein</topology>
    </subcellularLocation>
</comment>
<evidence type="ECO:0008006" key="11">
    <source>
        <dbReference type="Google" id="ProtNLM"/>
    </source>
</evidence>
<feature type="transmembrane region" description="Helical" evidence="8">
    <location>
        <begin position="187"/>
        <end position="204"/>
    </location>
</feature>
<feature type="transmembrane region" description="Helical" evidence="8">
    <location>
        <begin position="164"/>
        <end position="181"/>
    </location>
</feature>
<keyword evidence="7 8" id="KW-0472">Membrane</keyword>
<evidence type="ECO:0000313" key="9">
    <source>
        <dbReference type="EMBL" id="RZS71540.1"/>
    </source>
</evidence>
<organism evidence="9 10">
    <name type="scientific">Pseudobacter ginsenosidimutans</name>
    <dbReference type="NCBI Taxonomy" id="661488"/>
    <lineage>
        <taxon>Bacteria</taxon>
        <taxon>Pseudomonadati</taxon>
        <taxon>Bacteroidota</taxon>
        <taxon>Chitinophagia</taxon>
        <taxon>Chitinophagales</taxon>
        <taxon>Chitinophagaceae</taxon>
        <taxon>Pseudobacter</taxon>
    </lineage>
</organism>
<evidence type="ECO:0000256" key="2">
    <source>
        <dbReference type="ARBA" id="ARBA00022475"/>
    </source>
</evidence>
<protein>
    <recommendedName>
        <fullName evidence="11">Dolichyl-phosphate-mannose-protein mannosyltransferase</fullName>
    </recommendedName>
</protein>
<evidence type="ECO:0000256" key="3">
    <source>
        <dbReference type="ARBA" id="ARBA00022676"/>
    </source>
</evidence>
<feature type="transmembrane region" description="Helical" evidence="8">
    <location>
        <begin position="379"/>
        <end position="398"/>
    </location>
</feature>
<proteinExistence type="predicted"/>
<feature type="transmembrane region" description="Helical" evidence="8">
    <location>
        <begin position="211"/>
        <end position="230"/>
    </location>
</feature>
<dbReference type="EMBL" id="SGXA01000002">
    <property type="protein sequence ID" value="RZS71540.1"/>
    <property type="molecule type" value="Genomic_DNA"/>
</dbReference>
<reference evidence="9 10" key="1">
    <citation type="submission" date="2019-02" db="EMBL/GenBank/DDBJ databases">
        <title>Genomic Encyclopedia of Type Strains, Phase IV (KMG-IV): sequencing the most valuable type-strain genomes for metagenomic binning, comparative biology and taxonomic classification.</title>
        <authorList>
            <person name="Goeker M."/>
        </authorList>
    </citation>
    <scope>NUCLEOTIDE SEQUENCE [LARGE SCALE GENOMIC DNA]</scope>
    <source>
        <strain evidence="9 10">DSM 18116</strain>
    </source>
</reference>
<keyword evidence="10" id="KW-1185">Reference proteome</keyword>
<feature type="transmembrane region" description="Helical" evidence="8">
    <location>
        <begin position="404"/>
        <end position="420"/>
    </location>
</feature>
<feature type="transmembrane region" description="Helical" evidence="8">
    <location>
        <begin position="20"/>
        <end position="37"/>
    </location>
</feature>
<dbReference type="PANTHER" id="PTHR33908:SF11">
    <property type="entry name" value="MEMBRANE PROTEIN"/>
    <property type="match status" value="1"/>
</dbReference>
<dbReference type="PANTHER" id="PTHR33908">
    <property type="entry name" value="MANNOSYLTRANSFERASE YKCB-RELATED"/>
    <property type="match status" value="1"/>
</dbReference>
<gene>
    <name evidence="9" type="ORF">EV199_3445</name>
</gene>
<evidence type="ECO:0000256" key="1">
    <source>
        <dbReference type="ARBA" id="ARBA00004651"/>
    </source>
</evidence>
<dbReference type="Proteomes" id="UP000293874">
    <property type="component" value="Unassembled WGS sequence"/>
</dbReference>
<dbReference type="AlphaFoldDB" id="A0A4Q7MWV2"/>
<feature type="transmembrane region" description="Helical" evidence="8">
    <location>
        <begin position="139"/>
        <end position="157"/>
    </location>
</feature>
<keyword evidence="2" id="KW-1003">Cell membrane</keyword>
<evidence type="ECO:0000256" key="6">
    <source>
        <dbReference type="ARBA" id="ARBA00022989"/>
    </source>
</evidence>
<accession>A0A4Q7MWV2</accession>
<evidence type="ECO:0000256" key="5">
    <source>
        <dbReference type="ARBA" id="ARBA00022692"/>
    </source>
</evidence>
<name>A0A4Q7MWV2_9BACT</name>
<dbReference type="GO" id="GO:0009103">
    <property type="term" value="P:lipopolysaccharide biosynthetic process"/>
    <property type="evidence" value="ECO:0007669"/>
    <property type="project" value="UniProtKB-ARBA"/>
</dbReference>
<feature type="transmembrane region" description="Helical" evidence="8">
    <location>
        <begin position="114"/>
        <end position="133"/>
    </location>
</feature>
<evidence type="ECO:0000256" key="8">
    <source>
        <dbReference type="SAM" id="Phobius"/>
    </source>
</evidence>
<dbReference type="GO" id="GO:0005886">
    <property type="term" value="C:plasma membrane"/>
    <property type="evidence" value="ECO:0007669"/>
    <property type="project" value="UniProtKB-SubCell"/>
</dbReference>
<feature type="transmembrane region" description="Helical" evidence="8">
    <location>
        <begin position="349"/>
        <end position="370"/>
    </location>
</feature>
<keyword evidence="3" id="KW-0328">Glycosyltransferase</keyword>